<accession>A0A2P2PZ86</accession>
<organism evidence="1">
    <name type="scientific">Rhizophora mucronata</name>
    <name type="common">Asiatic mangrove</name>
    <dbReference type="NCBI Taxonomy" id="61149"/>
    <lineage>
        <taxon>Eukaryota</taxon>
        <taxon>Viridiplantae</taxon>
        <taxon>Streptophyta</taxon>
        <taxon>Embryophyta</taxon>
        <taxon>Tracheophyta</taxon>
        <taxon>Spermatophyta</taxon>
        <taxon>Magnoliopsida</taxon>
        <taxon>eudicotyledons</taxon>
        <taxon>Gunneridae</taxon>
        <taxon>Pentapetalae</taxon>
        <taxon>rosids</taxon>
        <taxon>fabids</taxon>
        <taxon>Malpighiales</taxon>
        <taxon>Rhizophoraceae</taxon>
        <taxon>Rhizophora</taxon>
    </lineage>
</organism>
<reference evidence="1" key="1">
    <citation type="submission" date="2018-02" db="EMBL/GenBank/DDBJ databases">
        <title>Rhizophora mucronata_Transcriptome.</title>
        <authorList>
            <person name="Meera S.P."/>
            <person name="Sreeshan A."/>
            <person name="Augustine A."/>
        </authorList>
    </citation>
    <scope>NUCLEOTIDE SEQUENCE</scope>
    <source>
        <tissue evidence="1">Leaf</tissue>
    </source>
</reference>
<protein>
    <submittedName>
        <fullName evidence="1">Uncharacterized protein</fullName>
    </submittedName>
</protein>
<dbReference type="EMBL" id="GGEC01079564">
    <property type="protein sequence ID" value="MBX60048.1"/>
    <property type="molecule type" value="Transcribed_RNA"/>
</dbReference>
<proteinExistence type="predicted"/>
<dbReference type="AlphaFoldDB" id="A0A2P2PZ86"/>
<name>A0A2P2PZ86_RHIMU</name>
<evidence type="ECO:0000313" key="1">
    <source>
        <dbReference type="EMBL" id="MBX60048.1"/>
    </source>
</evidence>
<sequence length="49" mass="5979">MDLTWGHIKSNTCLIELRVHKLYSSFLNLRFLLTSHYSYCQFLKQRMEI</sequence>